<dbReference type="RefSeq" id="WP_265788290.1">
    <property type="nucleotide sequence ID" value="NZ_BAABRS010000001.1"/>
</dbReference>
<dbReference type="Proteomes" id="UP001207337">
    <property type="component" value="Unassembled WGS sequence"/>
</dbReference>
<evidence type="ECO:0000313" key="2">
    <source>
        <dbReference type="Proteomes" id="UP001207337"/>
    </source>
</evidence>
<evidence type="ECO:0000313" key="1">
    <source>
        <dbReference type="EMBL" id="MCW9712373.1"/>
    </source>
</evidence>
<reference evidence="1 2" key="1">
    <citation type="submission" date="2021-11" db="EMBL/GenBank/DDBJ databases">
        <title>Aliifidinibius sp. nov., a new bacterium isolated from saline soil.</title>
        <authorList>
            <person name="Galisteo C."/>
            <person name="De La Haba R."/>
            <person name="Sanchez-Porro C."/>
            <person name="Ventosa A."/>
        </authorList>
    </citation>
    <scope>NUCLEOTIDE SEQUENCE [LARGE SCALE GENOMIC DNA]</scope>
    <source>
        <strain evidence="1 2">KACC 190600</strain>
    </source>
</reference>
<keyword evidence="2" id="KW-1185">Reference proteome</keyword>
<organism evidence="1 2">
    <name type="scientific">Fodinibius salicampi</name>
    <dbReference type="NCBI Taxonomy" id="1920655"/>
    <lineage>
        <taxon>Bacteria</taxon>
        <taxon>Pseudomonadati</taxon>
        <taxon>Balneolota</taxon>
        <taxon>Balneolia</taxon>
        <taxon>Balneolales</taxon>
        <taxon>Balneolaceae</taxon>
        <taxon>Fodinibius</taxon>
    </lineage>
</organism>
<protein>
    <recommendedName>
        <fullName evidence="3">Lycopene beta-cyclase</fullName>
    </recommendedName>
</protein>
<accession>A0ABT3PWZ5</accession>
<evidence type="ECO:0008006" key="3">
    <source>
        <dbReference type="Google" id="ProtNLM"/>
    </source>
</evidence>
<dbReference type="Pfam" id="PF05834">
    <property type="entry name" value="Lycopene_cycl"/>
    <property type="match status" value="1"/>
</dbReference>
<dbReference type="EMBL" id="JAJNDC010000001">
    <property type="protein sequence ID" value="MCW9712373.1"/>
    <property type="molecule type" value="Genomic_DNA"/>
</dbReference>
<proteinExistence type="predicted"/>
<name>A0ABT3PWZ5_9BACT</name>
<dbReference type="SUPFAM" id="SSF51905">
    <property type="entry name" value="FAD/NAD(P)-binding domain"/>
    <property type="match status" value="1"/>
</dbReference>
<gene>
    <name evidence="1" type="ORF">LQ318_05580</name>
</gene>
<sequence>MGIEYDYIIAGAGAAGLSLAWQMLHSPLKDKKVLIIDKDLKLQDDKTWCFWHSGEPPFQKLIHKRWSRVEVESAEGYITQSLQRYPYYALKSYDFEKKIIAAIKKNPSFHLLESPIQKLSSDPDSKKAYLHTPENILETSYIFQSCFDPFKIHKSNVRYPLRQHFLGWDIKINTSIFNSDVFTLMDFDHSFTGGVAFTYVLPWTSKTALLEYTIFSENIIAQEKYEEKLSAYLSNRYGLEPDDYQIERKEYGVIPMEDRPALPWYKPRIMNIGTQGGVTKPSTGYTFMRIQNQVKNIVEGLIEDNRPLIYSPSKFRFKAYDLWLLHIIYNSPKEATTIFKQLFQNNKMDEVFCFLNEDSILSEDLQIMSSVPYRPFLKAIWKSKKRLREIGRK</sequence>
<dbReference type="InterPro" id="IPR036188">
    <property type="entry name" value="FAD/NAD-bd_sf"/>
</dbReference>
<comment type="caution">
    <text evidence="1">The sequence shown here is derived from an EMBL/GenBank/DDBJ whole genome shotgun (WGS) entry which is preliminary data.</text>
</comment>